<dbReference type="RefSeq" id="WP_200346713.1">
    <property type="nucleotide sequence ID" value="NZ_NRSJ01000023.1"/>
</dbReference>
<proteinExistence type="predicted"/>
<organism evidence="1 2">
    <name type="scientific">Halochromatium glycolicum</name>
    <dbReference type="NCBI Taxonomy" id="85075"/>
    <lineage>
        <taxon>Bacteria</taxon>
        <taxon>Pseudomonadati</taxon>
        <taxon>Pseudomonadota</taxon>
        <taxon>Gammaproteobacteria</taxon>
        <taxon>Chromatiales</taxon>
        <taxon>Chromatiaceae</taxon>
        <taxon>Halochromatium</taxon>
    </lineage>
</organism>
<protein>
    <submittedName>
        <fullName evidence="1">Uncharacterized protein</fullName>
    </submittedName>
</protein>
<reference evidence="1" key="1">
    <citation type="submission" date="2017-08" db="EMBL/GenBank/DDBJ databases">
        <authorList>
            <person name="Imhoff J.F."/>
            <person name="Rahn T."/>
            <person name="Kuenzel S."/>
            <person name="Neulinger S.C."/>
        </authorList>
    </citation>
    <scope>NUCLEOTIDE SEQUENCE</scope>
    <source>
        <strain evidence="1">DSM 11080</strain>
    </source>
</reference>
<dbReference type="EMBL" id="NRSJ01000023">
    <property type="protein sequence ID" value="MBK1705496.1"/>
    <property type="molecule type" value="Genomic_DNA"/>
</dbReference>
<reference evidence="1" key="2">
    <citation type="journal article" date="2020" name="Microorganisms">
        <title>Osmotic Adaptation and Compatible Solute Biosynthesis of Phototrophic Bacteria as Revealed from Genome Analyses.</title>
        <authorList>
            <person name="Imhoff J.F."/>
            <person name="Rahn T."/>
            <person name="Kunzel S."/>
            <person name="Keller A."/>
            <person name="Neulinger S.C."/>
        </authorList>
    </citation>
    <scope>NUCLEOTIDE SEQUENCE</scope>
    <source>
        <strain evidence="1">DSM 11080</strain>
    </source>
</reference>
<gene>
    <name evidence="1" type="ORF">CKO40_13270</name>
</gene>
<evidence type="ECO:0000313" key="2">
    <source>
        <dbReference type="Proteomes" id="UP001296776"/>
    </source>
</evidence>
<name>A0AAJ0U583_9GAMM</name>
<sequence length="154" mass="17149">MQRSQLHSGQRTTVVAILGMLAMLNTGFVSGETFTGRLNGLRCAEDGQFCPVENLDAHLSFEQDFVLQQADGEYYFLSNVPRDTKVRHVRKKVKVVGTVIELYRSISVESLLVDGADGYREVWSPAAQLKAFDQIFSSGWKDGSTTSEQLGELR</sequence>
<dbReference type="Proteomes" id="UP001296776">
    <property type="component" value="Unassembled WGS sequence"/>
</dbReference>
<evidence type="ECO:0000313" key="1">
    <source>
        <dbReference type="EMBL" id="MBK1705496.1"/>
    </source>
</evidence>
<keyword evidence="2" id="KW-1185">Reference proteome</keyword>
<dbReference type="AlphaFoldDB" id="A0AAJ0U583"/>
<comment type="caution">
    <text evidence="1">The sequence shown here is derived from an EMBL/GenBank/DDBJ whole genome shotgun (WGS) entry which is preliminary data.</text>
</comment>
<accession>A0AAJ0U583</accession>